<dbReference type="PANTHER" id="PTHR30419">
    <property type="entry name" value="HTH-TYPE TRANSCRIPTIONAL REGULATOR YBHD"/>
    <property type="match status" value="1"/>
</dbReference>
<dbReference type="RefSeq" id="WP_204906476.1">
    <property type="nucleotide sequence ID" value="NZ_JACJKS010000008.1"/>
</dbReference>
<keyword evidence="2" id="KW-0805">Transcription regulation</keyword>
<dbReference type="FunFam" id="1.10.10.10:FF:000001">
    <property type="entry name" value="LysR family transcriptional regulator"/>
    <property type="match status" value="1"/>
</dbReference>
<dbReference type="GO" id="GO:0003700">
    <property type="term" value="F:DNA-binding transcription factor activity"/>
    <property type="evidence" value="ECO:0007669"/>
    <property type="project" value="InterPro"/>
</dbReference>
<evidence type="ECO:0000256" key="1">
    <source>
        <dbReference type="ARBA" id="ARBA00009437"/>
    </source>
</evidence>
<reference evidence="6" key="1">
    <citation type="submission" date="2020-08" db="EMBL/GenBank/DDBJ databases">
        <authorList>
            <person name="Cejkova D."/>
            <person name="Kubasova T."/>
            <person name="Jahodarova E."/>
            <person name="Rychlik I."/>
        </authorList>
    </citation>
    <scope>NUCLEOTIDE SEQUENCE</scope>
    <source>
        <strain evidence="6">An582</strain>
    </source>
</reference>
<dbReference type="SUPFAM" id="SSF53850">
    <property type="entry name" value="Periplasmic binding protein-like II"/>
    <property type="match status" value="1"/>
</dbReference>
<dbReference type="CDD" id="cd05466">
    <property type="entry name" value="PBP2_LTTR_substrate"/>
    <property type="match status" value="1"/>
</dbReference>
<evidence type="ECO:0000256" key="4">
    <source>
        <dbReference type="ARBA" id="ARBA00023163"/>
    </source>
</evidence>
<accession>A0A938XD41</accession>
<name>A0A938XD41_9CLOT</name>
<dbReference type="Proteomes" id="UP000705508">
    <property type="component" value="Unassembled WGS sequence"/>
</dbReference>
<dbReference type="InterPro" id="IPR005119">
    <property type="entry name" value="LysR_subst-bd"/>
</dbReference>
<dbReference type="GO" id="GO:0003677">
    <property type="term" value="F:DNA binding"/>
    <property type="evidence" value="ECO:0007669"/>
    <property type="project" value="UniProtKB-KW"/>
</dbReference>
<dbReference type="InterPro" id="IPR000847">
    <property type="entry name" value="LysR_HTH_N"/>
</dbReference>
<keyword evidence="3" id="KW-0238">DNA-binding</keyword>
<dbReference type="PRINTS" id="PR00039">
    <property type="entry name" value="HTHLYSR"/>
</dbReference>
<reference evidence="6" key="2">
    <citation type="journal article" date="2021" name="Sci. Rep.">
        <title>The distribution of antibiotic resistance genes in chicken gut microbiota commensals.</title>
        <authorList>
            <person name="Juricova H."/>
            <person name="Matiasovicova J."/>
            <person name="Kubasova T."/>
            <person name="Cejkova D."/>
            <person name="Rychlik I."/>
        </authorList>
    </citation>
    <scope>NUCLEOTIDE SEQUENCE</scope>
    <source>
        <strain evidence="6">An582</strain>
    </source>
</reference>
<comment type="similarity">
    <text evidence="1">Belongs to the LysR transcriptional regulatory family.</text>
</comment>
<dbReference type="Pfam" id="PF00126">
    <property type="entry name" value="HTH_1"/>
    <property type="match status" value="1"/>
</dbReference>
<dbReference type="Gene3D" id="3.40.190.290">
    <property type="match status" value="1"/>
</dbReference>
<evidence type="ECO:0000313" key="6">
    <source>
        <dbReference type="EMBL" id="MBM6948463.1"/>
    </source>
</evidence>
<evidence type="ECO:0000256" key="3">
    <source>
        <dbReference type="ARBA" id="ARBA00023125"/>
    </source>
</evidence>
<feature type="domain" description="HTH lysR-type" evidence="5">
    <location>
        <begin position="1"/>
        <end position="58"/>
    </location>
</feature>
<keyword evidence="4" id="KW-0804">Transcription</keyword>
<evidence type="ECO:0000256" key="2">
    <source>
        <dbReference type="ARBA" id="ARBA00023015"/>
    </source>
</evidence>
<organism evidence="6 7">
    <name type="scientific">Mordavella massiliensis</name>
    <dbReference type="NCBI Taxonomy" id="1871024"/>
    <lineage>
        <taxon>Bacteria</taxon>
        <taxon>Bacillati</taxon>
        <taxon>Bacillota</taxon>
        <taxon>Clostridia</taxon>
        <taxon>Eubacteriales</taxon>
        <taxon>Clostridiaceae</taxon>
        <taxon>Mordavella</taxon>
    </lineage>
</organism>
<dbReference type="PROSITE" id="PS50931">
    <property type="entry name" value="HTH_LYSR"/>
    <property type="match status" value="1"/>
</dbReference>
<dbReference type="EMBL" id="JACJKS010000008">
    <property type="protein sequence ID" value="MBM6948463.1"/>
    <property type="molecule type" value="Genomic_DNA"/>
</dbReference>
<evidence type="ECO:0000313" key="7">
    <source>
        <dbReference type="Proteomes" id="UP000705508"/>
    </source>
</evidence>
<dbReference type="PANTHER" id="PTHR30419:SF8">
    <property type="entry name" value="NITROGEN ASSIMILATION TRANSCRIPTIONAL ACTIVATOR-RELATED"/>
    <property type="match status" value="1"/>
</dbReference>
<gene>
    <name evidence="6" type="ORF">H6A20_07300</name>
</gene>
<dbReference type="Gene3D" id="1.10.10.10">
    <property type="entry name" value="Winged helix-like DNA-binding domain superfamily/Winged helix DNA-binding domain"/>
    <property type="match status" value="1"/>
</dbReference>
<dbReference type="AlphaFoldDB" id="A0A938XD41"/>
<dbReference type="InterPro" id="IPR036390">
    <property type="entry name" value="WH_DNA-bd_sf"/>
</dbReference>
<dbReference type="SUPFAM" id="SSF46785">
    <property type="entry name" value="Winged helix' DNA-binding domain"/>
    <property type="match status" value="1"/>
</dbReference>
<dbReference type="Pfam" id="PF03466">
    <property type="entry name" value="LysR_substrate"/>
    <property type="match status" value="1"/>
</dbReference>
<dbReference type="InterPro" id="IPR036388">
    <property type="entry name" value="WH-like_DNA-bd_sf"/>
</dbReference>
<evidence type="ECO:0000259" key="5">
    <source>
        <dbReference type="PROSITE" id="PS50931"/>
    </source>
</evidence>
<dbReference type="InterPro" id="IPR050950">
    <property type="entry name" value="HTH-type_LysR_regulators"/>
</dbReference>
<comment type="caution">
    <text evidence="6">The sequence shown here is derived from an EMBL/GenBank/DDBJ whole genome shotgun (WGS) entry which is preliminary data.</text>
</comment>
<proteinExistence type="inferred from homology"/>
<protein>
    <submittedName>
        <fullName evidence="6">LysR family transcriptional regulator</fullName>
    </submittedName>
</protein>
<sequence>MQLHQMRYVLEAAKKKSFSAAAKSLYLSQPSLSQQILHLEKELGIALFVRHSKSVSLTEAGEQFVASAERILNEVDRLKENMEKFSLLEAGTLRIGILWIAGYLQIPRVITDYHSAFPRIRYQLHVEGSNTLFSMLRSRQINAAFLIHSGELPDPGEYFFHKVMDDRYVAVLSEAHPLAEKPVLAVRDLDGQDILMPARASAFRTEIEQLFSEHHITPNVICETSQSDIVMQLAARNLAIGFASRSIAEKLLLPGCRIVPLEAAITRPIYYVTPREFLDYPAVRSFTEFVQSYSFQSPS</sequence>
<dbReference type="GO" id="GO:0005829">
    <property type="term" value="C:cytosol"/>
    <property type="evidence" value="ECO:0007669"/>
    <property type="project" value="TreeGrafter"/>
</dbReference>